<dbReference type="EMBL" id="JAKVPQ010000004">
    <property type="protein sequence ID" value="MCH4284887.1"/>
    <property type="molecule type" value="Genomic_DNA"/>
</dbReference>
<evidence type="ECO:0008006" key="4">
    <source>
        <dbReference type="Google" id="ProtNLM"/>
    </source>
</evidence>
<proteinExistence type="predicted"/>
<keyword evidence="1" id="KW-0472">Membrane</keyword>
<keyword evidence="1" id="KW-1133">Transmembrane helix</keyword>
<dbReference type="Proteomes" id="UP001202402">
    <property type="component" value="Unassembled WGS sequence"/>
</dbReference>
<keyword evidence="3" id="KW-1185">Reference proteome</keyword>
<protein>
    <recommendedName>
        <fullName evidence="4">DUF4367 domain-containing protein</fullName>
    </recommendedName>
</protein>
<gene>
    <name evidence="2" type="ORF">LQE99_07050</name>
</gene>
<evidence type="ECO:0000256" key="1">
    <source>
        <dbReference type="SAM" id="Phobius"/>
    </source>
</evidence>
<feature type="transmembrane region" description="Helical" evidence="1">
    <location>
        <begin position="34"/>
        <end position="54"/>
    </location>
</feature>
<keyword evidence="1" id="KW-0812">Transmembrane</keyword>
<organism evidence="2 3">
    <name type="scientific">Amedibacillus hominis</name>
    <dbReference type="NCBI Taxonomy" id="2897776"/>
    <lineage>
        <taxon>Bacteria</taxon>
        <taxon>Bacillati</taxon>
        <taxon>Bacillota</taxon>
        <taxon>Erysipelotrichia</taxon>
        <taxon>Erysipelotrichales</taxon>
        <taxon>Erysipelotrichaceae</taxon>
        <taxon>Amedibacillus</taxon>
    </lineage>
</organism>
<dbReference type="RefSeq" id="WP_117452769.1">
    <property type="nucleotide sequence ID" value="NZ_JAKVPQ010000004.1"/>
</dbReference>
<comment type="caution">
    <text evidence="2">The sequence shown here is derived from an EMBL/GenBank/DDBJ whole genome shotgun (WGS) entry which is preliminary data.</text>
</comment>
<reference evidence="2 3" key="1">
    <citation type="submission" date="2022-02" db="EMBL/GenBank/DDBJ databases">
        <title>Genome of Erysipelotrichaceae sp. nov. NSJ-176 isolated from human feces.</title>
        <authorList>
            <person name="Abdugheni R."/>
        </authorList>
    </citation>
    <scope>NUCLEOTIDE SEQUENCE [LARGE SCALE GENOMIC DNA]</scope>
    <source>
        <strain evidence="2 3">NSJ-176</strain>
    </source>
</reference>
<name>A0ABS9R5H0_9FIRM</name>
<sequence>MKSYKEINDEIQAAESLKHKTLMKMQEQKAPSHVWQKTLLIATAAVLLFIILPIQMHLATDSGSNTANILLDNYIVYDQYDKSFSGIDEEKGDAAIHTPPYPNADKTGSADEYIQKKALPKGFTLTFQQKDQDNTIYTYTKDQKHVIITLTNKETKLHNTKAYGEYQLQIMLMDDFFTATAVKKDLTITIEGTQVTKDEFYTFIQAILDKESD</sequence>
<accession>A0ABS9R5H0</accession>
<evidence type="ECO:0000313" key="2">
    <source>
        <dbReference type="EMBL" id="MCH4284887.1"/>
    </source>
</evidence>
<evidence type="ECO:0000313" key="3">
    <source>
        <dbReference type="Proteomes" id="UP001202402"/>
    </source>
</evidence>